<keyword evidence="3 6" id="KW-0479">Metal-binding</keyword>
<dbReference type="AlphaFoldDB" id="A0A7S2W3M8"/>
<dbReference type="InterPro" id="IPR019165">
    <property type="entry name" value="Peptidase_M76_ATP23"/>
</dbReference>
<dbReference type="EMBL" id="HBHK01002111">
    <property type="protein sequence ID" value="CAD9665110.1"/>
    <property type="molecule type" value="Transcribed_RNA"/>
</dbReference>
<keyword evidence="2 6" id="KW-0645">Protease</keyword>
<comment type="similarity">
    <text evidence="1 6">Belongs to the peptidase M76 family.</text>
</comment>
<reference evidence="7" key="1">
    <citation type="submission" date="2021-01" db="EMBL/GenBank/DDBJ databases">
        <authorList>
            <person name="Corre E."/>
            <person name="Pelletier E."/>
            <person name="Niang G."/>
            <person name="Scheremetjew M."/>
            <person name="Finn R."/>
            <person name="Kale V."/>
            <person name="Holt S."/>
            <person name="Cochrane G."/>
            <person name="Meng A."/>
            <person name="Brown T."/>
            <person name="Cohen L."/>
        </authorList>
    </citation>
    <scope>NUCLEOTIDE SEQUENCE</scope>
    <source>
        <strain evidence="7">NY070348D</strain>
    </source>
</reference>
<organism evidence="7">
    <name type="scientific">Mucochytrium quahogii</name>
    <dbReference type="NCBI Taxonomy" id="96639"/>
    <lineage>
        <taxon>Eukaryota</taxon>
        <taxon>Sar</taxon>
        <taxon>Stramenopiles</taxon>
        <taxon>Bigyra</taxon>
        <taxon>Labyrinthulomycetes</taxon>
        <taxon>Thraustochytrida</taxon>
        <taxon>Thraustochytriidae</taxon>
        <taxon>Mucochytrium</taxon>
    </lineage>
</organism>
<protein>
    <recommendedName>
        <fullName evidence="6">Mitochondrial inner membrane protease ATP23</fullName>
        <ecNumber evidence="6">3.4.24.-</ecNumber>
    </recommendedName>
</protein>
<dbReference type="EC" id="3.4.24.-" evidence="6"/>
<evidence type="ECO:0000313" key="7">
    <source>
        <dbReference type="EMBL" id="CAD9665110.1"/>
    </source>
</evidence>
<accession>A0A7S2W3M8</accession>
<dbReference type="GO" id="GO:0005739">
    <property type="term" value="C:mitochondrion"/>
    <property type="evidence" value="ECO:0007669"/>
    <property type="project" value="GOC"/>
</dbReference>
<evidence type="ECO:0000256" key="5">
    <source>
        <dbReference type="ARBA" id="ARBA00023049"/>
    </source>
</evidence>
<evidence type="ECO:0000256" key="4">
    <source>
        <dbReference type="ARBA" id="ARBA00022801"/>
    </source>
</evidence>
<evidence type="ECO:0000256" key="6">
    <source>
        <dbReference type="RuleBase" id="RU364057"/>
    </source>
</evidence>
<name>A0A7S2W3M8_9STRA</name>
<evidence type="ECO:0000256" key="2">
    <source>
        <dbReference type="ARBA" id="ARBA00022670"/>
    </source>
</evidence>
<dbReference type="PANTHER" id="PTHR21711:SF0">
    <property type="entry name" value="MITOCHONDRIAL INNER MEMBRANE PROTEASE ATP23 HOMOLOG"/>
    <property type="match status" value="1"/>
</dbReference>
<evidence type="ECO:0000256" key="1">
    <source>
        <dbReference type="ARBA" id="ARBA00009915"/>
    </source>
</evidence>
<evidence type="ECO:0000256" key="3">
    <source>
        <dbReference type="ARBA" id="ARBA00022723"/>
    </source>
</evidence>
<gene>
    <name evidence="7" type="ORF">QSP1433_LOCUS1246</name>
</gene>
<proteinExistence type="inferred from homology"/>
<dbReference type="GO" id="GO:0046872">
    <property type="term" value="F:metal ion binding"/>
    <property type="evidence" value="ECO:0007669"/>
    <property type="project" value="UniProtKB-KW"/>
</dbReference>
<sequence length="195" mass="22101">MEQSPKATQEPPTACDDRCQKLVDASLENIKVKHLVDEMEKAGCEVPRQFFACKPCQDEGIIAAFASDVDQGQQVVICSDNIEKFKIGQKHIDRTLAHELIHAYDDCRANLDWKNCLHIACTEVRAANLSGDCYFKEEFNRGQFKFKGQGEKCIRRRAELSVGMHPHCTNIAKQAVETVFTKCFEDRSPFIGKFL</sequence>
<dbReference type="GO" id="GO:0033615">
    <property type="term" value="P:mitochondrial proton-transporting ATP synthase complex assembly"/>
    <property type="evidence" value="ECO:0007669"/>
    <property type="project" value="TreeGrafter"/>
</dbReference>
<dbReference type="Pfam" id="PF09768">
    <property type="entry name" value="Peptidase_M76"/>
    <property type="match status" value="1"/>
</dbReference>
<dbReference type="GO" id="GO:0034982">
    <property type="term" value="P:mitochondrial protein processing"/>
    <property type="evidence" value="ECO:0007669"/>
    <property type="project" value="TreeGrafter"/>
</dbReference>
<dbReference type="PANTHER" id="PTHR21711">
    <property type="entry name" value="MITOCHONDRIAL INNER MEMBRANE PROTEASE"/>
    <property type="match status" value="1"/>
</dbReference>
<dbReference type="GO" id="GO:0004222">
    <property type="term" value="F:metalloendopeptidase activity"/>
    <property type="evidence" value="ECO:0007669"/>
    <property type="project" value="InterPro"/>
</dbReference>
<keyword evidence="5 6" id="KW-0482">Metalloprotease</keyword>
<keyword evidence="4 6" id="KW-0378">Hydrolase</keyword>